<evidence type="ECO:0000256" key="4">
    <source>
        <dbReference type="ARBA" id="ARBA00022741"/>
    </source>
</evidence>
<dbReference type="PROSITE" id="PS51278">
    <property type="entry name" value="GATASE_TYPE_2"/>
    <property type="match status" value="1"/>
</dbReference>
<dbReference type="InterPro" id="IPR033738">
    <property type="entry name" value="AsnB_N"/>
</dbReference>
<organism evidence="10 11">
    <name type="scientific">Streptomyces yaizuensis</name>
    <dbReference type="NCBI Taxonomy" id="2989713"/>
    <lineage>
        <taxon>Bacteria</taxon>
        <taxon>Bacillati</taxon>
        <taxon>Actinomycetota</taxon>
        <taxon>Actinomycetes</taxon>
        <taxon>Kitasatosporales</taxon>
        <taxon>Streptomycetaceae</taxon>
        <taxon>Streptomyces</taxon>
    </lineage>
</organism>
<evidence type="ECO:0000313" key="11">
    <source>
        <dbReference type="Proteomes" id="UP001291653"/>
    </source>
</evidence>
<proteinExistence type="inferred from homology"/>
<dbReference type="SUPFAM" id="SSF52402">
    <property type="entry name" value="Adenine nucleotide alpha hydrolases-like"/>
    <property type="match status" value="1"/>
</dbReference>
<evidence type="ECO:0000313" key="10">
    <source>
        <dbReference type="EMBL" id="GLF96701.1"/>
    </source>
</evidence>
<keyword evidence="4" id="KW-0547">Nucleotide-binding</keyword>
<dbReference type="InterPro" id="IPR014729">
    <property type="entry name" value="Rossmann-like_a/b/a_fold"/>
</dbReference>
<dbReference type="EMBL" id="BSBI01000008">
    <property type="protein sequence ID" value="GLF96701.1"/>
    <property type="molecule type" value="Genomic_DNA"/>
</dbReference>
<dbReference type="InterPro" id="IPR001962">
    <property type="entry name" value="Asn_synthase"/>
</dbReference>
<comment type="similarity">
    <text evidence="2">Belongs to the asparagine synthetase family.</text>
</comment>
<dbReference type="InterPro" id="IPR006426">
    <property type="entry name" value="Asn_synth_AEB"/>
</dbReference>
<keyword evidence="11" id="KW-1185">Reference proteome</keyword>
<dbReference type="InterPro" id="IPR051786">
    <property type="entry name" value="ASN_synthetase/amidase"/>
</dbReference>
<name>A0ABQ5P278_9ACTN</name>
<keyword evidence="6" id="KW-0028">Amino-acid biosynthesis</keyword>
<dbReference type="Gene3D" id="3.60.20.10">
    <property type="entry name" value="Glutamine Phosphoribosylpyrophosphate, subunit 1, domain 1"/>
    <property type="match status" value="1"/>
</dbReference>
<evidence type="ECO:0000256" key="8">
    <source>
        <dbReference type="ARBA" id="ARBA00048741"/>
    </source>
</evidence>
<evidence type="ECO:0000256" key="6">
    <source>
        <dbReference type="ARBA" id="ARBA00022888"/>
    </source>
</evidence>
<gene>
    <name evidence="10" type="primary">asnB</name>
    <name evidence="10" type="ORF">SYYSPA8_20410</name>
</gene>
<evidence type="ECO:0000256" key="3">
    <source>
        <dbReference type="ARBA" id="ARBA00012737"/>
    </source>
</evidence>
<comment type="pathway">
    <text evidence="1">Amino-acid biosynthesis; L-asparagine biosynthesis; L-asparagine from L-aspartate (L-Gln route): step 1/1.</text>
</comment>
<dbReference type="PIRSF" id="PIRSF001589">
    <property type="entry name" value="Asn_synthetase_glu-h"/>
    <property type="match status" value="1"/>
</dbReference>
<dbReference type="Pfam" id="PF00733">
    <property type="entry name" value="Asn_synthase"/>
    <property type="match status" value="1"/>
</dbReference>
<dbReference type="PANTHER" id="PTHR43284:SF1">
    <property type="entry name" value="ASPARAGINE SYNTHETASE"/>
    <property type="match status" value="1"/>
</dbReference>
<evidence type="ECO:0000259" key="9">
    <source>
        <dbReference type="PROSITE" id="PS51278"/>
    </source>
</evidence>
<comment type="caution">
    <text evidence="10">The sequence shown here is derived from an EMBL/GenBank/DDBJ whole genome shotgun (WGS) entry which is preliminary data.</text>
</comment>
<dbReference type="Proteomes" id="UP001291653">
    <property type="component" value="Unassembled WGS sequence"/>
</dbReference>
<evidence type="ECO:0000256" key="7">
    <source>
        <dbReference type="ARBA" id="ARBA00022962"/>
    </source>
</evidence>
<dbReference type="SUPFAM" id="SSF56235">
    <property type="entry name" value="N-terminal nucleophile aminohydrolases (Ntn hydrolases)"/>
    <property type="match status" value="1"/>
</dbReference>
<dbReference type="InterPro" id="IPR017932">
    <property type="entry name" value="GATase_2_dom"/>
</dbReference>
<sequence>MCGITGWVAYEQDPGARRDAVAAMTETMSCRGPDAGGVWYGDHVALGHRRLAVIDVAGGVQPMAAEEDGRVSAVISYSGEVYGFAALRERLRSAGHRFRTRSDTEVVLRSYLEWGENLAQHLDGMFAFALWDVRRQELLLVRDRLGIKPLYYYPTPDGVLFGSEPKAVLAHPMARARLGADGLRELMTWVNTPGHAIFDGMFQVRPGHVAKVSRGKVTETPYWSLEARPHEDDLDTTVSRVRELLRTAVTDQTVADVPLCSLLSGGLDSSSVAALAARALRTRGEPPLNCYSVGFTPAGPPMPGLPAPAADADYAAELAGRVGAVHEPIVLDAKLLSDPAARAAVLRARDLPQGLADMDTSLYLLFRTIRQRSTVALSGEGADELFGGYPWFHQEEATRADTFPWMYMGPAGVPQGPSFLDPALPERLALDAYRADRYSEALASVPALPGEPEPERRMRKVSYLFLTRFLPMLLERKDRMSMAVGLEVRVPFCDHALVEYVFNVPWAMKTFDGREKSLLRAAMAAELPESILTRKKEPYPTIADPDYDRMLKGRLGELMDDSGAPVRALMDEKSAAEAYAAVQRAAPEELRFLRVGFESLIRIDDWMRGYGVELVE</sequence>
<keyword evidence="5" id="KW-0067">ATP-binding</keyword>
<evidence type="ECO:0000256" key="2">
    <source>
        <dbReference type="ARBA" id="ARBA00005752"/>
    </source>
</evidence>
<dbReference type="CDD" id="cd01991">
    <property type="entry name" value="Asn_synthase_B_C"/>
    <property type="match status" value="1"/>
</dbReference>
<evidence type="ECO:0000256" key="1">
    <source>
        <dbReference type="ARBA" id="ARBA00005187"/>
    </source>
</evidence>
<dbReference type="Gene3D" id="3.40.50.620">
    <property type="entry name" value="HUPs"/>
    <property type="match status" value="1"/>
</dbReference>
<evidence type="ECO:0000256" key="5">
    <source>
        <dbReference type="ARBA" id="ARBA00022840"/>
    </source>
</evidence>
<dbReference type="PANTHER" id="PTHR43284">
    <property type="entry name" value="ASPARAGINE SYNTHETASE (GLUTAMINE-HYDROLYZING)"/>
    <property type="match status" value="1"/>
</dbReference>
<dbReference type="InterPro" id="IPR029055">
    <property type="entry name" value="Ntn_hydrolases_N"/>
</dbReference>
<protein>
    <recommendedName>
        <fullName evidence="3">asparagine synthase (glutamine-hydrolyzing)</fullName>
        <ecNumber evidence="3">6.3.5.4</ecNumber>
    </recommendedName>
</protein>
<dbReference type="NCBIfam" id="TIGR01536">
    <property type="entry name" value="asn_synth_AEB"/>
    <property type="match status" value="1"/>
</dbReference>
<dbReference type="EC" id="6.3.5.4" evidence="3"/>
<comment type="catalytic activity">
    <reaction evidence="8">
        <text>L-aspartate + L-glutamine + ATP + H2O = L-asparagine + L-glutamate + AMP + diphosphate + H(+)</text>
        <dbReference type="Rhea" id="RHEA:12228"/>
        <dbReference type="ChEBI" id="CHEBI:15377"/>
        <dbReference type="ChEBI" id="CHEBI:15378"/>
        <dbReference type="ChEBI" id="CHEBI:29985"/>
        <dbReference type="ChEBI" id="CHEBI:29991"/>
        <dbReference type="ChEBI" id="CHEBI:30616"/>
        <dbReference type="ChEBI" id="CHEBI:33019"/>
        <dbReference type="ChEBI" id="CHEBI:58048"/>
        <dbReference type="ChEBI" id="CHEBI:58359"/>
        <dbReference type="ChEBI" id="CHEBI:456215"/>
        <dbReference type="EC" id="6.3.5.4"/>
    </reaction>
</comment>
<dbReference type="CDD" id="cd00712">
    <property type="entry name" value="AsnB"/>
    <property type="match status" value="1"/>
</dbReference>
<keyword evidence="7" id="KW-0315">Glutamine amidotransferase</keyword>
<accession>A0ABQ5P278</accession>
<keyword evidence="6" id="KW-0061">Asparagine biosynthesis</keyword>
<feature type="domain" description="Glutamine amidotransferase type-2" evidence="9">
    <location>
        <begin position="2"/>
        <end position="215"/>
    </location>
</feature>
<dbReference type="Pfam" id="PF13537">
    <property type="entry name" value="GATase_7"/>
    <property type="match status" value="1"/>
</dbReference>
<reference evidence="10 11" key="1">
    <citation type="submission" date="2022-10" db="EMBL/GenBank/DDBJ databases">
        <title>Draft genome sequence of Streptomyces sp. YSPA8.</title>
        <authorList>
            <person name="Moriuchi R."/>
            <person name="Dohra H."/>
            <person name="Yamamura H."/>
            <person name="Kodani S."/>
        </authorList>
    </citation>
    <scope>NUCLEOTIDE SEQUENCE [LARGE SCALE GENOMIC DNA]</scope>
    <source>
        <strain evidence="10 11">YSPA8</strain>
    </source>
</reference>
<dbReference type="RefSeq" id="WP_323448721.1">
    <property type="nucleotide sequence ID" value="NZ_BSBI01000008.1"/>
</dbReference>